<evidence type="ECO:0000313" key="2">
    <source>
        <dbReference type="Proteomes" id="UP001065593"/>
    </source>
</evidence>
<reference evidence="1" key="1">
    <citation type="submission" date="2022-08" db="EMBL/GenBank/DDBJ databases">
        <title>Draft genome sequence of Lysinibacillus sp. strain KH24.</title>
        <authorList>
            <person name="Kanbe H."/>
            <person name="Itoh H."/>
        </authorList>
    </citation>
    <scope>NUCLEOTIDE SEQUENCE</scope>
    <source>
        <strain evidence="1">KH24</strain>
    </source>
</reference>
<proteinExistence type="predicted"/>
<dbReference type="SUPFAM" id="SSF51366">
    <property type="entry name" value="Ribulose-phoshate binding barrel"/>
    <property type="match status" value="1"/>
</dbReference>
<name>A0ABQ5NMD6_9BACI</name>
<comment type="caution">
    <text evidence="1">The sequence shown here is derived from an EMBL/GenBank/DDBJ whole genome shotgun (WGS) entry which is preliminary data.</text>
</comment>
<gene>
    <name evidence="1" type="ORF">LYSBPC_26260</name>
</gene>
<keyword evidence="2" id="KW-1185">Reference proteome</keyword>
<sequence>MIMFKGDMIKKREQAIVKVWSAIEEHGGQTLLSTGITGDDARLAKAVVESGVKLLEPNHPALALARGHKGVTTMHDAENIRHEIDIHEMAKVVRGVRNTIGRDPYITVGIPGGFTEVIPVELTDKDFMLMSHSGADGLHTHKSNFEDLEELVEKAHKYGLTVDAYIGHPDDLHTFGIPARTPEEVAQVAKRMEEIGVDMIGLMTGMSYEGVGAGEIPSIIKERLHALVSSVKVPTLAEGGINIENSKAFRETGVHILVVGTAIDDMVKTAAQEAVSHFINQKTKEALSK</sequence>
<dbReference type="InterPro" id="IPR011060">
    <property type="entry name" value="RibuloseP-bd_barrel"/>
</dbReference>
<dbReference type="Gene3D" id="3.20.20.70">
    <property type="entry name" value="Aldolase class I"/>
    <property type="match status" value="1"/>
</dbReference>
<accession>A0ABQ5NMD6</accession>
<evidence type="ECO:0000313" key="1">
    <source>
        <dbReference type="EMBL" id="GLC89499.1"/>
    </source>
</evidence>
<organism evidence="1 2">
    <name type="scientific">Lysinibacillus piscis</name>
    <dbReference type="NCBI Taxonomy" id="2518931"/>
    <lineage>
        <taxon>Bacteria</taxon>
        <taxon>Bacillati</taxon>
        <taxon>Bacillota</taxon>
        <taxon>Bacilli</taxon>
        <taxon>Bacillales</taxon>
        <taxon>Bacillaceae</taxon>
        <taxon>Lysinibacillus</taxon>
    </lineage>
</organism>
<dbReference type="InterPro" id="IPR013785">
    <property type="entry name" value="Aldolase_TIM"/>
</dbReference>
<dbReference type="Proteomes" id="UP001065593">
    <property type="component" value="Unassembled WGS sequence"/>
</dbReference>
<dbReference type="EMBL" id="BRZA01000003">
    <property type="protein sequence ID" value="GLC89499.1"/>
    <property type="molecule type" value="Genomic_DNA"/>
</dbReference>
<protein>
    <submittedName>
        <fullName evidence="1">N-acylglucosamine-6-phosphate 2-epimerase</fullName>
    </submittedName>
</protein>